<keyword evidence="4" id="KW-1185">Reference proteome</keyword>
<name>A0A2N5E7Z1_9GAMM</name>
<dbReference type="GO" id="GO:0004674">
    <property type="term" value="F:protein serine/threonine kinase activity"/>
    <property type="evidence" value="ECO:0007669"/>
    <property type="project" value="UniProtKB-KW"/>
</dbReference>
<accession>A0A2N5E7Z1</accession>
<dbReference type="InterPro" id="IPR003594">
    <property type="entry name" value="HATPase_dom"/>
</dbReference>
<dbReference type="InterPro" id="IPR036890">
    <property type="entry name" value="HATPase_C_sf"/>
</dbReference>
<evidence type="ECO:0000313" key="4">
    <source>
        <dbReference type="Proteomes" id="UP000234503"/>
    </source>
</evidence>
<feature type="domain" description="Histidine kinase/HSP90-like ATPase" evidence="2">
    <location>
        <begin position="13"/>
        <end position="145"/>
    </location>
</feature>
<dbReference type="GO" id="GO:0005524">
    <property type="term" value="F:ATP binding"/>
    <property type="evidence" value="ECO:0007669"/>
    <property type="project" value="UniProtKB-KW"/>
</dbReference>
<dbReference type="Gene3D" id="3.30.565.10">
    <property type="entry name" value="Histidine kinase-like ATPase, C-terminal domain"/>
    <property type="match status" value="1"/>
</dbReference>
<comment type="caution">
    <text evidence="3">The sequence shown here is derived from an EMBL/GenBank/DDBJ whole genome shotgun (WGS) entry which is preliminary data.</text>
</comment>
<dbReference type="AlphaFoldDB" id="A0A2N5E7Z1"/>
<proteinExistence type="predicted"/>
<dbReference type="CDD" id="cd16936">
    <property type="entry name" value="HATPase_RsbW-like"/>
    <property type="match status" value="1"/>
</dbReference>
<dbReference type="OrthoDB" id="6485290at2"/>
<dbReference type="PANTHER" id="PTHR35526">
    <property type="entry name" value="ANTI-SIGMA-F FACTOR RSBW-RELATED"/>
    <property type="match status" value="1"/>
</dbReference>
<keyword evidence="1" id="KW-0418">Kinase</keyword>
<protein>
    <submittedName>
        <fullName evidence="3">ATP-binding protein</fullName>
    </submittedName>
</protein>
<reference evidence="3 4" key="1">
    <citation type="submission" date="2017-12" db="EMBL/GenBank/DDBJ databases">
        <title>Characterization of six clinical isolates of Enterochimera gen. nov., a novel genus of the Yersiniaciae family and the three species Enterochimera arupensis sp. nov., Enterochimera coloradensis sp. nov, and Enterochimera californica sp. nov.</title>
        <authorList>
            <person name="Rossi A."/>
            <person name="Fisher M."/>
        </authorList>
    </citation>
    <scope>NUCLEOTIDE SEQUENCE [LARGE SCALE GENOMIC DNA]</scope>
    <source>
        <strain evidence="4">2016-Iso4</strain>
    </source>
</reference>
<dbReference type="RefSeq" id="WP_101823730.1">
    <property type="nucleotide sequence ID" value="NZ_PJZH01000004.1"/>
</dbReference>
<keyword evidence="1" id="KW-0808">Transferase</keyword>
<sequence length="159" mass="17707">MHDWVPENVDLTLPAVPDSLATASRALEMFAQPLPLGEEGLFPLDLALSEAFTNVIKHGYGYDASQQVQLQLRYQPDQQRLEVLLTDSGSPIPEALLQEDKCLNINPDDMESWPENGMGLMFIRASVDEMRYHSQDGQNTLTLVKFLHPGEEPDEKAGG</sequence>
<dbReference type="InterPro" id="IPR050267">
    <property type="entry name" value="Anti-sigma-factor_SerPK"/>
</dbReference>
<evidence type="ECO:0000256" key="1">
    <source>
        <dbReference type="ARBA" id="ARBA00022527"/>
    </source>
</evidence>
<evidence type="ECO:0000259" key="2">
    <source>
        <dbReference type="Pfam" id="PF13581"/>
    </source>
</evidence>
<dbReference type="SUPFAM" id="SSF55874">
    <property type="entry name" value="ATPase domain of HSP90 chaperone/DNA topoisomerase II/histidine kinase"/>
    <property type="match status" value="1"/>
</dbReference>
<keyword evidence="1" id="KW-0723">Serine/threonine-protein kinase</keyword>
<dbReference type="PANTHER" id="PTHR35526:SF3">
    <property type="entry name" value="ANTI-SIGMA-F FACTOR RSBW"/>
    <property type="match status" value="1"/>
</dbReference>
<evidence type="ECO:0000313" key="3">
    <source>
        <dbReference type="EMBL" id="PLR37603.1"/>
    </source>
</evidence>
<keyword evidence="3" id="KW-0547">Nucleotide-binding</keyword>
<dbReference type="EMBL" id="PJZH01000004">
    <property type="protein sequence ID" value="PLR37603.1"/>
    <property type="molecule type" value="Genomic_DNA"/>
</dbReference>
<dbReference type="Pfam" id="PF13581">
    <property type="entry name" value="HATPase_c_2"/>
    <property type="match status" value="1"/>
</dbReference>
<organism evidence="3 4">
    <name type="scientific">Chimaeribacter coloradensis</name>
    <dbReference type="NCBI Taxonomy" id="2060068"/>
    <lineage>
        <taxon>Bacteria</taxon>
        <taxon>Pseudomonadati</taxon>
        <taxon>Pseudomonadota</taxon>
        <taxon>Gammaproteobacteria</taxon>
        <taxon>Enterobacterales</taxon>
        <taxon>Yersiniaceae</taxon>
        <taxon>Chimaeribacter</taxon>
    </lineage>
</organism>
<keyword evidence="3" id="KW-0067">ATP-binding</keyword>
<dbReference type="Proteomes" id="UP000234503">
    <property type="component" value="Unassembled WGS sequence"/>
</dbReference>
<gene>
    <name evidence="3" type="ORF">CYR32_07280</name>
</gene>